<organism evidence="14 15">
    <name type="scientific">Paenibacillus terricola</name>
    <dbReference type="NCBI Taxonomy" id="2763503"/>
    <lineage>
        <taxon>Bacteria</taxon>
        <taxon>Bacillati</taxon>
        <taxon>Bacillota</taxon>
        <taxon>Bacilli</taxon>
        <taxon>Bacillales</taxon>
        <taxon>Paenibacillaceae</taxon>
        <taxon>Paenibacillus</taxon>
    </lineage>
</organism>
<dbReference type="InterPro" id="IPR004026">
    <property type="entry name" value="Ada_DNA_repair_Zn-bd"/>
</dbReference>
<dbReference type="RefSeq" id="WP_191203507.1">
    <property type="nucleotide sequence ID" value="NZ_JACXZA010000002.1"/>
</dbReference>
<dbReference type="InterPro" id="IPR016220">
    <property type="entry name" value="Me-P-triester_DNA_alkyl-Trfase"/>
</dbReference>
<keyword evidence="8" id="KW-0238">DNA-binding</keyword>
<dbReference type="Gene3D" id="3.40.10.10">
    <property type="entry name" value="DNA Methylphosphotriester Repair Domain"/>
    <property type="match status" value="1"/>
</dbReference>
<dbReference type="SUPFAM" id="SSF46689">
    <property type="entry name" value="Homeodomain-like"/>
    <property type="match status" value="2"/>
</dbReference>
<proteinExistence type="predicted"/>
<feature type="region of interest" description="Disordered" evidence="12">
    <location>
        <begin position="1"/>
        <end position="23"/>
    </location>
</feature>
<keyword evidence="15" id="KW-1185">Reference proteome</keyword>
<keyword evidence="3" id="KW-0808">Transferase</keyword>
<keyword evidence="7" id="KW-0805">Transcription regulation</keyword>
<dbReference type="PANTHER" id="PTHR43280">
    <property type="entry name" value="ARAC-FAMILY TRANSCRIPTIONAL REGULATOR"/>
    <property type="match status" value="1"/>
</dbReference>
<keyword evidence="11" id="KW-0234">DNA repair</keyword>
<evidence type="ECO:0000256" key="11">
    <source>
        <dbReference type="ARBA" id="ARBA00023204"/>
    </source>
</evidence>
<dbReference type="PROSITE" id="PS01124">
    <property type="entry name" value="HTH_ARAC_FAMILY_2"/>
    <property type="match status" value="1"/>
</dbReference>
<evidence type="ECO:0000256" key="7">
    <source>
        <dbReference type="ARBA" id="ARBA00023015"/>
    </source>
</evidence>
<dbReference type="Proteomes" id="UP000609346">
    <property type="component" value="Unassembled WGS sequence"/>
</dbReference>
<comment type="caution">
    <text evidence="14">The sequence shown here is derived from an EMBL/GenBank/DDBJ whole genome shotgun (WGS) entry which is preliminary data.</text>
</comment>
<accession>A0ABR8MYH8</accession>
<evidence type="ECO:0000256" key="10">
    <source>
        <dbReference type="ARBA" id="ARBA00023163"/>
    </source>
</evidence>
<comment type="cofactor">
    <cofactor evidence="1">
        <name>Zn(2+)</name>
        <dbReference type="ChEBI" id="CHEBI:29105"/>
    </cofactor>
</comment>
<evidence type="ECO:0000256" key="1">
    <source>
        <dbReference type="ARBA" id="ARBA00001947"/>
    </source>
</evidence>
<keyword evidence="9" id="KW-0010">Activator</keyword>
<dbReference type="Gene3D" id="1.10.10.60">
    <property type="entry name" value="Homeodomain-like"/>
    <property type="match status" value="2"/>
</dbReference>
<dbReference type="InterPro" id="IPR009057">
    <property type="entry name" value="Homeodomain-like_sf"/>
</dbReference>
<gene>
    <name evidence="14" type="ORF">H8B09_10835</name>
</gene>
<dbReference type="Pfam" id="PF02805">
    <property type="entry name" value="Ada_Zn_binding"/>
    <property type="match status" value="1"/>
</dbReference>
<evidence type="ECO:0000259" key="13">
    <source>
        <dbReference type="PROSITE" id="PS01124"/>
    </source>
</evidence>
<evidence type="ECO:0000256" key="8">
    <source>
        <dbReference type="ARBA" id="ARBA00023125"/>
    </source>
</evidence>
<dbReference type="SMART" id="SM00342">
    <property type="entry name" value="HTH_ARAC"/>
    <property type="match status" value="1"/>
</dbReference>
<keyword evidence="2 14" id="KW-0489">Methyltransferase</keyword>
<reference evidence="14 15" key="1">
    <citation type="submission" date="2020-09" db="EMBL/GenBank/DDBJ databases">
        <title>Paenibacillus sp. strain PR3 16S rRNA gene Genome sequencing and assembly.</title>
        <authorList>
            <person name="Kim J."/>
        </authorList>
    </citation>
    <scope>NUCLEOTIDE SEQUENCE [LARGE SCALE GENOMIC DNA]</scope>
    <source>
        <strain evidence="14 15">PR3</strain>
    </source>
</reference>
<dbReference type="PROSITE" id="PS00041">
    <property type="entry name" value="HTH_ARAC_FAMILY_1"/>
    <property type="match status" value="1"/>
</dbReference>
<dbReference type="InterPro" id="IPR035451">
    <property type="entry name" value="Ada-like_dom_sf"/>
</dbReference>
<evidence type="ECO:0000256" key="12">
    <source>
        <dbReference type="SAM" id="MobiDB-lite"/>
    </source>
</evidence>
<evidence type="ECO:0000256" key="2">
    <source>
        <dbReference type="ARBA" id="ARBA00022603"/>
    </source>
</evidence>
<evidence type="ECO:0000256" key="5">
    <source>
        <dbReference type="ARBA" id="ARBA00022763"/>
    </source>
</evidence>
<keyword evidence="6" id="KW-0862">Zinc</keyword>
<dbReference type="GO" id="GO:0008168">
    <property type="term" value="F:methyltransferase activity"/>
    <property type="evidence" value="ECO:0007669"/>
    <property type="project" value="UniProtKB-KW"/>
</dbReference>
<keyword evidence="5" id="KW-0227">DNA damage</keyword>
<evidence type="ECO:0000313" key="14">
    <source>
        <dbReference type="EMBL" id="MBD3919249.1"/>
    </source>
</evidence>
<dbReference type="SUPFAM" id="SSF57884">
    <property type="entry name" value="Ada DNA repair protein, N-terminal domain (N-Ada 10)"/>
    <property type="match status" value="1"/>
</dbReference>
<feature type="domain" description="HTH araC/xylS-type" evidence="13">
    <location>
        <begin position="104"/>
        <end position="202"/>
    </location>
</feature>
<evidence type="ECO:0000313" key="15">
    <source>
        <dbReference type="Proteomes" id="UP000609346"/>
    </source>
</evidence>
<dbReference type="PANTHER" id="PTHR43280:SF28">
    <property type="entry name" value="HTH-TYPE TRANSCRIPTIONAL ACTIVATOR RHAS"/>
    <property type="match status" value="1"/>
</dbReference>
<dbReference type="Pfam" id="PF12833">
    <property type="entry name" value="HTH_18"/>
    <property type="match status" value="1"/>
</dbReference>
<dbReference type="EMBL" id="JACXZA010000002">
    <property type="protein sequence ID" value="MBD3919249.1"/>
    <property type="molecule type" value="Genomic_DNA"/>
</dbReference>
<keyword evidence="4" id="KW-0479">Metal-binding</keyword>
<sequence>MPTDWKVDMERTTTDLRTDKMSPAPLSDEQWQAVANNDITYDGQFYYAVKTTGIFCRPSCKSRLPIRDNVGMFHTSEQALAARFRPCKRCRPSGQRLPDEEWIALITEYIERHYDESLTLDTLAHISHGTPYHLHRTFKRIKGITPVTYIQQVRINQAKRLLNTTDRTVARIGEAVGLSNSPYFVTLFKKLTGLSPEAYRRQIKQQTKENGSHANNDIDT</sequence>
<evidence type="ECO:0000256" key="3">
    <source>
        <dbReference type="ARBA" id="ARBA00022679"/>
    </source>
</evidence>
<dbReference type="GO" id="GO:0032259">
    <property type="term" value="P:methylation"/>
    <property type="evidence" value="ECO:0007669"/>
    <property type="project" value="UniProtKB-KW"/>
</dbReference>
<name>A0ABR8MYH8_9BACL</name>
<dbReference type="PIRSF" id="PIRSF000408">
    <property type="entry name" value="Alkyltransferas_AdaA"/>
    <property type="match status" value="1"/>
</dbReference>
<evidence type="ECO:0000256" key="9">
    <source>
        <dbReference type="ARBA" id="ARBA00023159"/>
    </source>
</evidence>
<feature type="compositionally biased region" description="Basic and acidic residues" evidence="12">
    <location>
        <begin position="1"/>
        <end position="20"/>
    </location>
</feature>
<evidence type="ECO:0000256" key="6">
    <source>
        <dbReference type="ARBA" id="ARBA00022833"/>
    </source>
</evidence>
<dbReference type="InterPro" id="IPR018062">
    <property type="entry name" value="HTH_AraC-typ_CS"/>
</dbReference>
<evidence type="ECO:0000256" key="4">
    <source>
        <dbReference type="ARBA" id="ARBA00022723"/>
    </source>
</evidence>
<dbReference type="InterPro" id="IPR018060">
    <property type="entry name" value="HTH_AraC"/>
</dbReference>
<keyword evidence="10" id="KW-0804">Transcription</keyword>
<protein>
    <submittedName>
        <fullName evidence="14">Methylphosphotriester-DNA--protein-cysteine methyltransferase family protein</fullName>
    </submittedName>
</protein>